<name>A0A857JRC2_9ALTE</name>
<dbReference type="RefSeq" id="WP_160182266.1">
    <property type="nucleotide sequence ID" value="NZ_CP047657.1"/>
</dbReference>
<evidence type="ECO:0000313" key="2">
    <source>
        <dbReference type="EMBL" id="QHJ14016.1"/>
    </source>
</evidence>
<keyword evidence="1" id="KW-0812">Transmembrane</keyword>
<gene>
    <name evidence="2" type="ORF">FX988_04298</name>
</gene>
<feature type="transmembrane region" description="Helical" evidence="1">
    <location>
        <begin position="50"/>
        <end position="68"/>
    </location>
</feature>
<keyword evidence="1" id="KW-1133">Transmembrane helix</keyword>
<geneLocation type="plasmid" evidence="2 3">
    <name>unnamed</name>
</geneLocation>
<dbReference type="KEGG" id="pmes:FX988_04298"/>
<keyword evidence="1" id="KW-0472">Membrane</keyword>
<organism evidence="2 3">
    <name type="scientific">Paraglaciecola mesophila</name>
    <dbReference type="NCBI Taxonomy" id="197222"/>
    <lineage>
        <taxon>Bacteria</taxon>
        <taxon>Pseudomonadati</taxon>
        <taxon>Pseudomonadota</taxon>
        <taxon>Gammaproteobacteria</taxon>
        <taxon>Alteromonadales</taxon>
        <taxon>Alteromonadaceae</taxon>
        <taxon>Paraglaciecola</taxon>
    </lineage>
</organism>
<protein>
    <submittedName>
        <fullName evidence="2">Uncharacterized protein</fullName>
    </submittedName>
</protein>
<keyword evidence="2" id="KW-0614">Plasmid</keyword>
<dbReference type="AlphaFoldDB" id="A0A857JRC2"/>
<accession>A0A857JRC2</accession>
<dbReference type="Proteomes" id="UP000464524">
    <property type="component" value="Plasmid unnamed"/>
</dbReference>
<keyword evidence="3" id="KW-1185">Reference proteome</keyword>
<reference evidence="2 3" key="1">
    <citation type="submission" date="2019-12" db="EMBL/GenBank/DDBJ databases">
        <title>Genome sequencing and assembly of endphytes of Porphyra tenera.</title>
        <authorList>
            <person name="Park J.M."/>
            <person name="Shin R."/>
            <person name="Jo S.H."/>
        </authorList>
    </citation>
    <scope>NUCLEOTIDE SEQUENCE [LARGE SCALE GENOMIC DNA]</scope>
    <source>
        <strain evidence="2 3">GPM4</strain>
        <plasmid evidence="2 3">unnamed</plasmid>
    </source>
</reference>
<proteinExistence type="predicted"/>
<sequence length="155" mass="18251">MRFLRNVSGIQISSGHRAVSKGKRRISYQRKRTQPWHYKLLFSKKSSVTLIYMLPLVFLGYVVTSNIYNEIDFRLKHRELLVAQENASSEAEAFFVEYVRNCYSRPGQKVDNCIADYVTENPQGLGFKTQDEFLKDYAFALLSYRYDLAKRNYKH</sequence>
<evidence type="ECO:0000313" key="3">
    <source>
        <dbReference type="Proteomes" id="UP000464524"/>
    </source>
</evidence>
<dbReference type="EMBL" id="CP047657">
    <property type="protein sequence ID" value="QHJ14016.1"/>
    <property type="molecule type" value="Genomic_DNA"/>
</dbReference>
<evidence type="ECO:0000256" key="1">
    <source>
        <dbReference type="SAM" id="Phobius"/>
    </source>
</evidence>